<dbReference type="OrthoDB" id="10535637at2759"/>
<sequence>MRVSSLVYPTTNATFIAGFLKDAWKRGFFTVRAEVGNLHVRGGLWNEPSWQTKVPWEAPKHLDVTESASLSFLLRYLSGLPNPVLIFLTSPNFFPAAGLSVPTEFPTLNPRPHLFAACDGPRYEAQVYGTKVNSDDAIAGIQGTAAVVLTVEGLPLFLSLSDSHAALGSGWGSGEQSSHPPQAPSNYIVLAGLPFQGSVRINMKFV</sequence>
<accession>A0A4Q2D9L2</accession>
<name>A0A4Q2D9L2_9AGAR</name>
<dbReference type="STRING" id="2316362.A0A4Q2D9L2"/>
<evidence type="ECO:0000313" key="2">
    <source>
        <dbReference type="Proteomes" id="UP000290288"/>
    </source>
</evidence>
<dbReference type="EMBL" id="SDEE01000590">
    <property type="protein sequence ID" value="RXW15154.1"/>
    <property type="molecule type" value="Genomic_DNA"/>
</dbReference>
<dbReference type="AlphaFoldDB" id="A0A4Q2D9L2"/>
<protein>
    <submittedName>
        <fullName evidence="1">Uncharacterized protein</fullName>
    </submittedName>
</protein>
<organism evidence="1 2">
    <name type="scientific">Candolleomyces aberdarensis</name>
    <dbReference type="NCBI Taxonomy" id="2316362"/>
    <lineage>
        <taxon>Eukaryota</taxon>
        <taxon>Fungi</taxon>
        <taxon>Dikarya</taxon>
        <taxon>Basidiomycota</taxon>
        <taxon>Agaricomycotina</taxon>
        <taxon>Agaricomycetes</taxon>
        <taxon>Agaricomycetidae</taxon>
        <taxon>Agaricales</taxon>
        <taxon>Agaricineae</taxon>
        <taxon>Psathyrellaceae</taxon>
        <taxon>Candolleomyces</taxon>
    </lineage>
</organism>
<keyword evidence="2" id="KW-1185">Reference proteome</keyword>
<evidence type="ECO:0000313" key="1">
    <source>
        <dbReference type="EMBL" id="RXW15154.1"/>
    </source>
</evidence>
<reference evidence="1 2" key="1">
    <citation type="submission" date="2019-01" db="EMBL/GenBank/DDBJ databases">
        <title>Draft genome sequence of Psathyrella aberdarensis IHI B618.</title>
        <authorList>
            <person name="Buettner E."/>
            <person name="Kellner H."/>
        </authorList>
    </citation>
    <scope>NUCLEOTIDE SEQUENCE [LARGE SCALE GENOMIC DNA]</scope>
    <source>
        <strain evidence="1 2">IHI B618</strain>
    </source>
</reference>
<gene>
    <name evidence="1" type="ORF">EST38_g10702</name>
</gene>
<comment type="caution">
    <text evidence="1">The sequence shown here is derived from an EMBL/GenBank/DDBJ whole genome shotgun (WGS) entry which is preliminary data.</text>
</comment>
<proteinExistence type="predicted"/>
<dbReference type="Proteomes" id="UP000290288">
    <property type="component" value="Unassembled WGS sequence"/>
</dbReference>